<keyword evidence="2" id="KW-1185">Reference proteome</keyword>
<evidence type="ECO:0000313" key="1">
    <source>
        <dbReference type="EMBL" id="AGM10836.1"/>
    </source>
</evidence>
<evidence type="ECO:0000313" key="2">
    <source>
        <dbReference type="Proteomes" id="UP000202994"/>
    </source>
</evidence>
<dbReference type="OrthoDB" id="16052at10239"/>
<protein>
    <submittedName>
        <fullName evidence="1">Uncharacterized protein</fullName>
    </submittedName>
</protein>
<dbReference type="RefSeq" id="YP_008058654.1">
    <property type="nucleotide sequence ID" value="NC_021321.1"/>
</dbReference>
<sequence length="174" mass="20342">MRVHMEGASRPRKPPKLSEVFRLMGKFGWNYPPGAANDPRAPYNQPDHSHEHEWWDTEGPIFEDGAAMFHEACGYAEGRYGEGWECEETRWFRCDVERVILLRDGEPDVTYLASEEDHHNEWGFIERLYEDALVAVEITDFEEIELLDVDPPNDYGDGYVRVRVGNKYEVVYKQ</sequence>
<dbReference type="KEGG" id="vg:16194784"/>
<name>R4TF60_9CAUD</name>
<gene>
    <name evidence="1" type="primary">92</name>
    <name evidence="1" type="ORF">HRTV8_92</name>
</gene>
<organism evidence="1 2">
    <name type="scientific">Halorubrum tailed phage 8</name>
    <dbReference type="NCBI Taxonomy" id="2847109"/>
    <lineage>
        <taxon>Viruses</taxon>
        <taxon>Duplodnaviria</taxon>
        <taxon>Heunggongvirae</taxon>
        <taxon>Uroviricota</taxon>
        <taxon>Caudoviricetes</taxon>
        <taxon>Thumleimavirales</taxon>
        <taxon>Hafunaviridae</taxon>
        <taxon>Haloferacalesvirus</taxon>
        <taxon>Haloferacalesvirus salis</taxon>
        <taxon>Haloferacalesvirus HRTV8</taxon>
    </lineage>
</organism>
<accession>R4TF60</accession>
<dbReference type="Proteomes" id="UP000202994">
    <property type="component" value="Segment"/>
</dbReference>
<dbReference type="EMBL" id="KC292020">
    <property type="protein sequence ID" value="AGM10836.1"/>
    <property type="molecule type" value="Genomic_DNA"/>
</dbReference>
<proteinExistence type="predicted"/>
<reference evidence="1 2" key="1">
    <citation type="submission" date="2012-12" db="EMBL/GenBank/DDBJ databases">
        <authorList>
            <person name="Sencilo A."/>
            <person name="Jacobs-Sera D."/>
            <person name="Russell D.A."/>
            <person name="Ko C."/>
            <person name="Atanasova N."/>
            <person name="Osterlund E."/>
            <person name="Oksanen H.M."/>
            <person name="Bamford D.H."/>
            <person name="Hatfull G.F."/>
            <person name="Roine E."/>
            <person name="Hendrix R.W."/>
        </authorList>
    </citation>
    <scope>NUCLEOTIDE SEQUENCE [LARGE SCALE GENOMIC DNA]</scope>
</reference>
<dbReference type="GeneID" id="16194784"/>